<dbReference type="GeneID" id="76424231"/>
<dbReference type="KEGG" id="maqe:RJ40_07670"/>
<accession>A0A8A3S5H4</accession>
<reference evidence="2" key="1">
    <citation type="journal article" date="2001" name="Int. J. Syst. Evol. Microbiol.">
        <title>Methanofollis aquaemaris sp. nov., a methanogen isolated from an aquaculture fish pond.</title>
        <authorList>
            <person name="Lai M.C."/>
            <person name="Chen S.C."/>
        </authorList>
    </citation>
    <scope>NUCLEOTIDE SEQUENCE</scope>
    <source>
        <strain evidence="2">N2F9704</strain>
    </source>
</reference>
<proteinExistence type="predicted"/>
<evidence type="ECO:0000256" key="1">
    <source>
        <dbReference type="SAM" id="MobiDB-lite"/>
    </source>
</evidence>
<feature type="region of interest" description="Disordered" evidence="1">
    <location>
        <begin position="40"/>
        <end position="85"/>
    </location>
</feature>
<protein>
    <submittedName>
        <fullName evidence="2">Uncharacterized protein</fullName>
    </submittedName>
</protein>
<dbReference type="AlphaFoldDB" id="A0A8A3S5H4"/>
<sequence length="85" mass="10578">MIRLFRCPSCWEGAISPTNLWPPYYPREYSFKTREIEEKRIEKKKYPRRGKGEFSKRNRNYTGEKKSKKERKSHRLQRREQTPLW</sequence>
<dbReference type="EMBL" id="CP036172">
    <property type="protein sequence ID" value="QSZ67388.1"/>
    <property type="molecule type" value="Genomic_DNA"/>
</dbReference>
<keyword evidence="3" id="KW-1185">Reference proteome</keyword>
<feature type="compositionally biased region" description="Basic and acidic residues" evidence="1">
    <location>
        <begin position="50"/>
        <end position="67"/>
    </location>
</feature>
<evidence type="ECO:0000313" key="2">
    <source>
        <dbReference type="EMBL" id="QSZ67388.1"/>
    </source>
</evidence>
<dbReference type="RefSeq" id="WP_265580277.1">
    <property type="nucleotide sequence ID" value="NZ_CP036172.1"/>
</dbReference>
<evidence type="ECO:0000313" key="3">
    <source>
        <dbReference type="Proteomes" id="UP001042704"/>
    </source>
</evidence>
<reference evidence="2" key="2">
    <citation type="submission" date="2019-02" db="EMBL/GenBank/DDBJ databases">
        <authorList>
            <person name="Chen S.-C."/>
            <person name="Chien H.-H."/>
            <person name="Lai M.-C."/>
        </authorList>
    </citation>
    <scope>NUCLEOTIDE SEQUENCE</scope>
    <source>
        <strain evidence="2">N2F9704</strain>
    </source>
</reference>
<dbReference type="Proteomes" id="UP001042704">
    <property type="component" value="Chromosome"/>
</dbReference>
<name>A0A8A3S5H4_9EURY</name>
<organism evidence="2 3">
    <name type="scientific">Methanofollis aquaemaris</name>
    <dbReference type="NCBI Taxonomy" id="126734"/>
    <lineage>
        <taxon>Archaea</taxon>
        <taxon>Methanobacteriati</taxon>
        <taxon>Methanobacteriota</taxon>
        <taxon>Stenosarchaea group</taxon>
        <taxon>Methanomicrobia</taxon>
        <taxon>Methanomicrobiales</taxon>
        <taxon>Methanomicrobiaceae</taxon>
        <taxon>Methanofollis</taxon>
    </lineage>
</organism>
<feature type="compositionally biased region" description="Basic residues" evidence="1">
    <location>
        <begin position="68"/>
        <end position="77"/>
    </location>
</feature>
<gene>
    <name evidence="2" type="ORF">RJ40_07670</name>
</gene>